<keyword evidence="1" id="KW-1133">Transmembrane helix</keyword>
<reference evidence="2 3" key="1">
    <citation type="submission" date="2020-06" db="EMBL/GenBank/DDBJ databases">
        <title>NJ-3-1, isolated from saline soil.</title>
        <authorList>
            <person name="Cui H.L."/>
            <person name="Shi X."/>
        </authorList>
    </citation>
    <scope>NUCLEOTIDE SEQUENCE [LARGE SCALE GENOMIC DNA]</scope>
    <source>
        <strain evidence="2 3">NJ-3-1</strain>
    </source>
</reference>
<evidence type="ECO:0000313" key="3">
    <source>
        <dbReference type="Proteomes" id="UP000509626"/>
    </source>
</evidence>
<evidence type="ECO:0000313" key="2">
    <source>
        <dbReference type="EMBL" id="QLG61630.1"/>
    </source>
</evidence>
<dbReference type="Proteomes" id="UP000509626">
    <property type="component" value="Chromosome"/>
</dbReference>
<dbReference type="RefSeq" id="WP_179268215.1">
    <property type="nucleotide sequence ID" value="NZ_CP058579.1"/>
</dbReference>
<proteinExistence type="predicted"/>
<organism evidence="2 3">
    <name type="scientific">Halorarum salinum</name>
    <dbReference type="NCBI Taxonomy" id="2743089"/>
    <lineage>
        <taxon>Archaea</taxon>
        <taxon>Methanobacteriati</taxon>
        <taxon>Methanobacteriota</taxon>
        <taxon>Stenosarchaea group</taxon>
        <taxon>Halobacteria</taxon>
        <taxon>Halobacteriales</taxon>
        <taxon>Haloferacaceae</taxon>
        <taxon>Halorarum</taxon>
    </lineage>
</organism>
<keyword evidence="1" id="KW-0812">Transmembrane</keyword>
<dbReference type="EMBL" id="CP058579">
    <property type="protein sequence ID" value="QLG61630.1"/>
    <property type="molecule type" value="Genomic_DNA"/>
</dbReference>
<dbReference type="KEGG" id="halu:HUG12_07780"/>
<dbReference type="GeneID" id="56037349"/>
<sequence>MGLGPVDALVETFGPFILPVLVFTVGLIGYLGLLLLNRLLGRRPSLR</sequence>
<protein>
    <submittedName>
        <fullName evidence="2">Uncharacterized protein</fullName>
    </submittedName>
</protein>
<name>A0A7D5LA76_9EURY</name>
<keyword evidence="1" id="KW-0472">Membrane</keyword>
<gene>
    <name evidence="2" type="ORF">HUG12_07780</name>
</gene>
<accession>A0A7D5LA76</accession>
<dbReference type="AlphaFoldDB" id="A0A7D5LA76"/>
<keyword evidence="3" id="KW-1185">Reference proteome</keyword>
<evidence type="ECO:0000256" key="1">
    <source>
        <dbReference type="SAM" id="Phobius"/>
    </source>
</evidence>
<feature type="transmembrane region" description="Helical" evidence="1">
    <location>
        <begin position="16"/>
        <end position="37"/>
    </location>
</feature>